<dbReference type="HOGENOM" id="CLU_987563_0_0_1"/>
<protein>
    <submittedName>
        <fullName evidence="1">Uncharacterized protein</fullName>
    </submittedName>
</protein>
<dbReference type="AlphaFoldDB" id="A0A084AV50"/>
<keyword evidence="2" id="KW-1185">Reference proteome</keyword>
<reference evidence="1 2" key="1">
    <citation type="journal article" date="2014" name="BMC Genomics">
        <title>Comparative genome sequencing reveals chemotype-specific gene clusters in the toxigenic black mold Stachybotrys.</title>
        <authorList>
            <person name="Semeiks J."/>
            <person name="Borek D."/>
            <person name="Otwinowski Z."/>
            <person name="Grishin N.V."/>
        </authorList>
    </citation>
    <scope>NUCLEOTIDE SEQUENCE [LARGE SCALE GENOMIC DNA]</scope>
    <source>
        <strain evidence="2">CBS 109288 / IBT 7711</strain>
    </source>
</reference>
<evidence type="ECO:0000313" key="1">
    <source>
        <dbReference type="EMBL" id="KEY69179.1"/>
    </source>
</evidence>
<evidence type="ECO:0000313" key="2">
    <source>
        <dbReference type="Proteomes" id="UP000028045"/>
    </source>
</evidence>
<dbReference type="Proteomes" id="UP000028045">
    <property type="component" value="Unassembled WGS sequence"/>
</dbReference>
<organism evidence="1 2">
    <name type="scientific">Stachybotrys chartarum (strain CBS 109288 / IBT 7711)</name>
    <name type="common">Toxic black mold</name>
    <name type="synonym">Stilbospora chartarum</name>
    <dbReference type="NCBI Taxonomy" id="1280523"/>
    <lineage>
        <taxon>Eukaryota</taxon>
        <taxon>Fungi</taxon>
        <taxon>Dikarya</taxon>
        <taxon>Ascomycota</taxon>
        <taxon>Pezizomycotina</taxon>
        <taxon>Sordariomycetes</taxon>
        <taxon>Hypocreomycetidae</taxon>
        <taxon>Hypocreales</taxon>
        <taxon>Stachybotryaceae</taxon>
        <taxon>Stachybotrys</taxon>
    </lineage>
</organism>
<proteinExistence type="predicted"/>
<accession>A0A084AV50</accession>
<dbReference type="EMBL" id="KL648535">
    <property type="protein sequence ID" value="KEY69179.1"/>
    <property type="molecule type" value="Genomic_DNA"/>
</dbReference>
<gene>
    <name evidence="1" type="ORF">S7711_10914</name>
</gene>
<sequence>MPERERRVEGQGQPCSATAFYHYAPPPPSPPPHRCWKSQERTKLAATAQPVRLPARCGTLMNVAVSLEVAWTSSITGPWAVAGAVNSAIAPLPSYLILIRIHQHQTSPIDPDPHPQSVPSMRSLVGSKANACNSSGPLHLAPCPLRIGFLGGGNPALLVREVSAKPSKQCRVCCYLEFLMQCTSSWPSRTDQKMEMIIPLELHCNSPQCAVCNPRLVAASDAAMGRARFGAGNLGCSEMNATTWPSVHGVKPPLDGKLARVEGRDAPGATRCTWPSRGLGPS</sequence>
<name>A0A084AV50_STACB</name>